<dbReference type="Pfam" id="PF00078">
    <property type="entry name" value="RVT_1"/>
    <property type="match status" value="1"/>
</dbReference>
<accession>A0A162DHZ1</accession>
<dbReference type="Gene3D" id="3.30.70.270">
    <property type="match status" value="1"/>
</dbReference>
<feature type="domain" description="Reverse transcriptase" evidence="3">
    <location>
        <begin position="305"/>
        <end position="541"/>
    </location>
</feature>
<dbReference type="PROSITE" id="PS00141">
    <property type="entry name" value="ASP_PROTEASE"/>
    <property type="match status" value="1"/>
</dbReference>
<dbReference type="GO" id="GO:0004190">
    <property type="term" value="F:aspartic-type endopeptidase activity"/>
    <property type="evidence" value="ECO:0007669"/>
    <property type="project" value="InterPro"/>
</dbReference>
<dbReference type="OrthoDB" id="6378051at2759"/>
<dbReference type="EMBL" id="LRGB01001409">
    <property type="protein sequence ID" value="KZS12014.1"/>
    <property type="molecule type" value="Genomic_DNA"/>
</dbReference>
<dbReference type="GO" id="GO:0006508">
    <property type="term" value="P:proteolysis"/>
    <property type="evidence" value="ECO:0007669"/>
    <property type="project" value="InterPro"/>
</dbReference>
<dbReference type="SUPFAM" id="SSF56672">
    <property type="entry name" value="DNA/RNA polymerases"/>
    <property type="match status" value="2"/>
</dbReference>
<gene>
    <name evidence="4" type="ORF">APZ42_023101</name>
</gene>
<dbReference type="InterPro" id="IPR001969">
    <property type="entry name" value="Aspartic_peptidase_AS"/>
</dbReference>
<dbReference type="Proteomes" id="UP000076858">
    <property type="component" value="Unassembled WGS sequence"/>
</dbReference>
<dbReference type="SUPFAM" id="SSF50630">
    <property type="entry name" value="Acid proteases"/>
    <property type="match status" value="1"/>
</dbReference>
<organism evidence="4 5">
    <name type="scientific">Daphnia magna</name>
    <dbReference type="NCBI Taxonomy" id="35525"/>
    <lineage>
        <taxon>Eukaryota</taxon>
        <taxon>Metazoa</taxon>
        <taxon>Ecdysozoa</taxon>
        <taxon>Arthropoda</taxon>
        <taxon>Crustacea</taxon>
        <taxon>Branchiopoda</taxon>
        <taxon>Diplostraca</taxon>
        <taxon>Cladocera</taxon>
        <taxon>Anomopoda</taxon>
        <taxon>Daphniidae</taxon>
        <taxon>Daphnia</taxon>
    </lineage>
</organism>
<dbReference type="Pfam" id="PF13975">
    <property type="entry name" value="gag-asp_proteas"/>
    <property type="match status" value="1"/>
</dbReference>
<feature type="coiled-coil region" evidence="1">
    <location>
        <begin position="654"/>
        <end position="737"/>
    </location>
</feature>
<keyword evidence="1" id="KW-0175">Coiled coil</keyword>
<keyword evidence="5" id="KW-1185">Reference proteome</keyword>
<evidence type="ECO:0000259" key="3">
    <source>
        <dbReference type="PROSITE" id="PS50878"/>
    </source>
</evidence>
<proteinExistence type="predicted"/>
<dbReference type="GO" id="GO:0071897">
    <property type="term" value="P:DNA biosynthetic process"/>
    <property type="evidence" value="ECO:0007669"/>
    <property type="project" value="UniProtKB-ARBA"/>
</dbReference>
<evidence type="ECO:0000313" key="4">
    <source>
        <dbReference type="EMBL" id="KZS12014.1"/>
    </source>
</evidence>
<sequence length="1137" mass="129067">MFNRVSNPDNSPPNKRPYVGRPRAFNDLGVPTLPSSPPPATTPIIIKYTDGLPNLKLMKIAERDSFLLAMKDLIGVVKDSEVMHGGDLCVFPSALEQQATLLKTTVITGRNISCSFVPRRCSKPSTIDLIITSSVFALNANISIGPYTGSDHLPISTTLNAEPTRLSHKPPSWIFNKPNWPHWNTELEVYLNSKSFKELTRPEQVFDTFMEAILTSADSLLDFFSATPDQPTLQSQEDAFLEPIILAQISNQQPNELYLAFTPNELELTCNKTKRNATGVDEILNKMIANLSPNNKENVLHLFNSLYIHGVVPELWKMAIVIPILKPGKLRMKIVTNNQSWFIEQKNILVPEQAGFRKNRSPIDHLVKIDHDIKTSLKEKKSTVTVFLDINKAYETVWTQGLLYKLTRIGVNGNCLGWLYNFLLNRSICIRLGGHTTDLRIIRNGVPQGATISPLLFNLMLHDFPPPPPHANLLLYADDVTIYAPVTRPIEAEIALQPYLDKDRASSTYLHRLRSGHTHLNSFSHRIDPDSDPSCRYGCTAMENAQYIVMDHSNSSQQQQPHPARRSSRMPPSLRLTVYDKKFSIGKYTAQKPLHLEVPTRPTTRLWKKSFCSVLHLPAASVLRFYQQVFKQPTSEHHPEENNAAVETEGQEIINKHEGEETRLTQKLNTAENQIKQVSEIAEQLQKGIKVLTDRLDKATTEKINLKKNLLDFTSKNKNLEKGLQELQNRVRGQESDLLTVITAENQVEKEVSVETETTAPIAEITILQDEEIIILQDAGQSDFHLTNVPHIGKNTPTGKATSTDQTLRTTDIKHRTYCKRMLVRYGTYQPPRSPINTIKPIRNYQLTYNLGSDVEVEIPKLIRIPVKILNKEIIALVDTGVTASLVSSNILDTLECNENLKQLENTNPPIFRTVSGQELKSIGKFEFSVIINDNYIINHHFNVMNNLNEQCILGLDFLSNNNVKINTRNRQICYDHFGVEHNFRKDEDLTQQDYRNLESFTQLDFNNKTKQIARIAEKVEQALNVSDDIRTKIEILLKKHEGLFADQESDLGLATQVKHHINIGHNASINERLRKTPESLKFVVKTKIDVMLNDIIVFSNSITDHVKHLEAVFLLLKQAGMKLKRKNCEFFKEEII</sequence>
<dbReference type="Gene3D" id="2.40.70.10">
    <property type="entry name" value="Acid Proteases"/>
    <property type="match status" value="1"/>
</dbReference>
<dbReference type="CDD" id="cd00303">
    <property type="entry name" value="retropepsin_like"/>
    <property type="match status" value="1"/>
</dbReference>
<evidence type="ECO:0000256" key="2">
    <source>
        <dbReference type="SAM" id="MobiDB-lite"/>
    </source>
</evidence>
<comment type="caution">
    <text evidence="4">The sequence shown here is derived from an EMBL/GenBank/DDBJ whole genome shotgun (WGS) entry which is preliminary data.</text>
</comment>
<dbReference type="AlphaFoldDB" id="A0A162DHZ1"/>
<dbReference type="InterPro" id="IPR043502">
    <property type="entry name" value="DNA/RNA_pol_sf"/>
</dbReference>
<evidence type="ECO:0000313" key="5">
    <source>
        <dbReference type="Proteomes" id="UP000076858"/>
    </source>
</evidence>
<dbReference type="PANTHER" id="PTHR19446">
    <property type="entry name" value="REVERSE TRANSCRIPTASES"/>
    <property type="match status" value="1"/>
</dbReference>
<protein>
    <recommendedName>
        <fullName evidence="3">Reverse transcriptase domain-containing protein</fullName>
    </recommendedName>
</protein>
<dbReference type="InterPro" id="IPR000477">
    <property type="entry name" value="RT_dom"/>
</dbReference>
<dbReference type="InterPro" id="IPR043128">
    <property type="entry name" value="Rev_trsase/Diguanyl_cyclase"/>
</dbReference>
<name>A0A162DHZ1_9CRUS</name>
<dbReference type="InterPro" id="IPR021109">
    <property type="entry name" value="Peptidase_aspartic_dom_sf"/>
</dbReference>
<evidence type="ECO:0000256" key="1">
    <source>
        <dbReference type="SAM" id="Coils"/>
    </source>
</evidence>
<reference evidence="4 5" key="1">
    <citation type="submission" date="2016-03" db="EMBL/GenBank/DDBJ databases">
        <title>EvidentialGene: Evidence-directed Construction of Genes on Genomes.</title>
        <authorList>
            <person name="Gilbert D.G."/>
            <person name="Choi J.-H."/>
            <person name="Mockaitis K."/>
            <person name="Colbourne J."/>
            <person name="Pfrender M."/>
        </authorList>
    </citation>
    <scope>NUCLEOTIDE SEQUENCE [LARGE SCALE GENOMIC DNA]</scope>
    <source>
        <strain evidence="4 5">Xinb3</strain>
        <tissue evidence="4">Complete organism</tissue>
    </source>
</reference>
<dbReference type="PROSITE" id="PS50878">
    <property type="entry name" value="RT_POL"/>
    <property type="match status" value="1"/>
</dbReference>
<feature type="region of interest" description="Disordered" evidence="2">
    <location>
        <begin position="1"/>
        <end position="36"/>
    </location>
</feature>